<dbReference type="PANTHER" id="PTHR21015:SF22">
    <property type="entry name" value="GLYCOSYLTRANSFERASE"/>
    <property type="match status" value="1"/>
</dbReference>
<dbReference type="RefSeq" id="WP_007195630.1">
    <property type="nucleotide sequence ID" value="NZ_AFWV01000028.1"/>
</dbReference>
<dbReference type="STRING" id="768671.ThimaDRAFT_4762"/>
<keyword evidence="1" id="KW-0808">Transferase</keyword>
<dbReference type="Gene3D" id="3.40.50.11190">
    <property type="match status" value="1"/>
</dbReference>
<keyword evidence="2" id="KW-1185">Reference proteome</keyword>
<evidence type="ECO:0000313" key="2">
    <source>
        <dbReference type="Proteomes" id="UP000005459"/>
    </source>
</evidence>
<dbReference type="Gene3D" id="3.40.50.2000">
    <property type="entry name" value="Glycogen Phosphorylase B"/>
    <property type="match status" value="1"/>
</dbReference>
<dbReference type="Proteomes" id="UP000005459">
    <property type="component" value="Unassembled WGS sequence"/>
</dbReference>
<sequence>MFLAINGAGLGHLTRCLAIADRLRMRAPESEIVFLTTSIAVPQVHQLGYQCHHIPSYELVAPAVGPAAWNMHFFRMTEEVMQLHRPEVLVFDGGEPYLGLRRVINLYRRRLRFVWVRRGAFKRDFKVAKLRAAESLFDRVIVPSEWGEALDANAIGPSDRVSRVAPVLLLDRDAALTRGEALESLALDVGRPVCYVQLGAGNINQIGTLESAVVGWLRDAGFRVVVGRSPIALRRLWPSSAERVITDFPNARYFNAFDLAVLAGGYNSVNEAIAFGLPAIFIPNAATAADDQARRCFRACAFGAFEVLEDVSREAFLAAVGRLCPAAFEGRIDQTVSCVNGAIQAAEIIHSLMRTPAGR</sequence>
<dbReference type="EMBL" id="AFWV01000028">
    <property type="protein sequence ID" value="EGV15963.1"/>
    <property type="molecule type" value="Genomic_DNA"/>
</dbReference>
<accession>F9UIK9</accession>
<dbReference type="eggNOG" id="COG4671">
    <property type="taxonomic scope" value="Bacteria"/>
</dbReference>
<gene>
    <name evidence="1" type="ORF">ThimaDRAFT_4762</name>
</gene>
<protein>
    <submittedName>
        <fullName evidence="1">UDP-N-acetylglucosamine:LPS N-acetylglucosamine transferase</fullName>
    </submittedName>
</protein>
<evidence type="ECO:0000313" key="1">
    <source>
        <dbReference type="EMBL" id="EGV15963.1"/>
    </source>
</evidence>
<name>F9UIK9_9GAMM</name>
<reference evidence="1 2" key="1">
    <citation type="submission" date="2011-06" db="EMBL/GenBank/DDBJ databases">
        <title>The draft genome of Thiocapsa marina 5811.</title>
        <authorList>
            <consortium name="US DOE Joint Genome Institute (JGI-PGF)"/>
            <person name="Lucas S."/>
            <person name="Han J."/>
            <person name="Cheng J.-F."/>
            <person name="Goodwin L."/>
            <person name="Pitluck S."/>
            <person name="Peters L."/>
            <person name="Land M.L."/>
            <person name="Hauser L."/>
            <person name="Vogl K."/>
            <person name="Liu Z."/>
            <person name="Imhoff J."/>
            <person name="Thiel V."/>
            <person name="Frigaard N.-U."/>
            <person name="Bryant D."/>
            <person name="Woyke T.J."/>
        </authorList>
    </citation>
    <scope>NUCLEOTIDE SEQUENCE [LARGE SCALE GENOMIC DNA]</scope>
    <source>
        <strain evidence="1 2">5811</strain>
    </source>
</reference>
<dbReference type="GO" id="GO:0016757">
    <property type="term" value="F:glycosyltransferase activity"/>
    <property type="evidence" value="ECO:0007669"/>
    <property type="project" value="TreeGrafter"/>
</dbReference>
<organism evidence="1 2">
    <name type="scientific">Thiocapsa marina 5811</name>
    <dbReference type="NCBI Taxonomy" id="768671"/>
    <lineage>
        <taxon>Bacteria</taxon>
        <taxon>Pseudomonadati</taxon>
        <taxon>Pseudomonadota</taxon>
        <taxon>Gammaproteobacteria</taxon>
        <taxon>Chromatiales</taxon>
        <taxon>Chromatiaceae</taxon>
        <taxon>Thiocapsa</taxon>
    </lineage>
</organism>
<dbReference type="SUPFAM" id="SSF53756">
    <property type="entry name" value="UDP-Glycosyltransferase/glycogen phosphorylase"/>
    <property type="match status" value="1"/>
</dbReference>
<proteinExistence type="predicted"/>
<dbReference type="PANTHER" id="PTHR21015">
    <property type="entry name" value="UDP-N-ACETYLGLUCOSAMINE--N-ACETYLMURAMYL-(PENTAPEPTIDE) PYROPHOSPHORYL-UNDECAPRENOL N-ACETYLGLUCOSAMINE TRANSFERASE 1"/>
    <property type="match status" value="1"/>
</dbReference>
<dbReference type="AlphaFoldDB" id="F9UIK9"/>